<keyword evidence="7" id="KW-0325">Glycoprotein</keyword>
<feature type="transmembrane region" description="Helical" evidence="8">
    <location>
        <begin position="315"/>
        <end position="333"/>
    </location>
</feature>
<comment type="subcellular location">
    <subcellularLocation>
        <location evidence="1">Membrane</location>
        <topology evidence="1">Single-pass type I membrane protein</topology>
    </subcellularLocation>
</comment>
<dbReference type="GO" id="GO:0009897">
    <property type="term" value="C:external side of plasma membrane"/>
    <property type="evidence" value="ECO:0007669"/>
    <property type="project" value="TreeGrafter"/>
</dbReference>
<keyword evidence="5 8" id="KW-0472">Membrane</keyword>
<dbReference type="InterPro" id="IPR013783">
    <property type="entry name" value="Ig-like_fold"/>
</dbReference>
<dbReference type="SUPFAM" id="SSF49265">
    <property type="entry name" value="Fibronectin type III"/>
    <property type="match status" value="2"/>
</dbReference>
<dbReference type="GeneTree" id="ENSGT00520000055993"/>
<dbReference type="Gene3D" id="2.60.40.10">
    <property type="entry name" value="Immunoglobulins"/>
    <property type="match status" value="2"/>
</dbReference>
<dbReference type="GO" id="GO:0004896">
    <property type="term" value="F:cytokine receptor activity"/>
    <property type="evidence" value="ECO:0007669"/>
    <property type="project" value="TreeGrafter"/>
</dbReference>
<keyword evidence="3 9" id="KW-0732">Signal</keyword>
<evidence type="ECO:0000256" key="2">
    <source>
        <dbReference type="ARBA" id="ARBA00022692"/>
    </source>
</evidence>
<dbReference type="OrthoDB" id="9835959at2759"/>
<reference evidence="10 11" key="1">
    <citation type="submission" date="2019-04" db="EMBL/GenBank/DDBJ databases">
        <authorList>
            <consortium name="Wellcome Sanger Institute Data Sharing"/>
        </authorList>
    </citation>
    <scope>NUCLEOTIDE SEQUENCE [LARGE SCALE GENOMIC DNA]</scope>
</reference>
<dbReference type="Proteomes" id="UP000694397">
    <property type="component" value="Chromosome 14"/>
</dbReference>
<reference evidence="10" key="3">
    <citation type="submission" date="2025-09" db="UniProtKB">
        <authorList>
            <consortium name="Ensembl"/>
        </authorList>
    </citation>
    <scope>IDENTIFICATION</scope>
</reference>
<feature type="chain" id="PRO_5034608429" evidence="9">
    <location>
        <begin position="25"/>
        <end position="383"/>
    </location>
</feature>
<feature type="signal peptide" evidence="9">
    <location>
        <begin position="1"/>
        <end position="24"/>
    </location>
</feature>
<evidence type="ECO:0000256" key="1">
    <source>
        <dbReference type="ARBA" id="ARBA00004479"/>
    </source>
</evidence>
<evidence type="ECO:0000256" key="5">
    <source>
        <dbReference type="ARBA" id="ARBA00023136"/>
    </source>
</evidence>
<keyword evidence="11" id="KW-1185">Reference proteome</keyword>
<dbReference type="KEGG" id="sfm:108920439"/>
<keyword evidence="6" id="KW-0675">Receptor</keyword>
<dbReference type="AlphaFoldDB" id="A0A8C9WE70"/>
<evidence type="ECO:0000256" key="3">
    <source>
        <dbReference type="ARBA" id="ARBA00022729"/>
    </source>
</evidence>
<dbReference type="GeneID" id="108920439"/>
<evidence type="ECO:0000256" key="4">
    <source>
        <dbReference type="ARBA" id="ARBA00022989"/>
    </source>
</evidence>
<evidence type="ECO:0000313" key="10">
    <source>
        <dbReference type="Ensembl" id="ENSSFOP00015072515.1"/>
    </source>
</evidence>
<evidence type="ECO:0000313" key="11">
    <source>
        <dbReference type="Proteomes" id="UP000694397"/>
    </source>
</evidence>
<evidence type="ECO:0000256" key="8">
    <source>
        <dbReference type="SAM" id="Phobius"/>
    </source>
</evidence>
<keyword evidence="4 8" id="KW-1133">Transmembrane helix</keyword>
<dbReference type="InterPro" id="IPR036116">
    <property type="entry name" value="FN3_sf"/>
</dbReference>
<evidence type="ECO:0000256" key="6">
    <source>
        <dbReference type="ARBA" id="ARBA00023170"/>
    </source>
</evidence>
<gene>
    <name evidence="10" type="primary">LOC108920439</name>
</gene>
<evidence type="ECO:0000256" key="9">
    <source>
        <dbReference type="SAM" id="SignalP"/>
    </source>
</evidence>
<reference evidence="10" key="2">
    <citation type="submission" date="2025-08" db="UniProtKB">
        <authorList>
            <consortium name="Ensembl"/>
        </authorList>
    </citation>
    <scope>IDENTIFICATION</scope>
</reference>
<organism evidence="10 11">
    <name type="scientific">Scleropages formosus</name>
    <name type="common">Asian bonytongue</name>
    <name type="synonym">Osteoglossum formosum</name>
    <dbReference type="NCBI Taxonomy" id="113540"/>
    <lineage>
        <taxon>Eukaryota</taxon>
        <taxon>Metazoa</taxon>
        <taxon>Chordata</taxon>
        <taxon>Craniata</taxon>
        <taxon>Vertebrata</taxon>
        <taxon>Euteleostomi</taxon>
        <taxon>Actinopterygii</taxon>
        <taxon>Neopterygii</taxon>
        <taxon>Teleostei</taxon>
        <taxon>Osteoglossocephala</taxon>
        <taxon>Osteoglossomorpha</taxon>
        <taxon>Osteoglossiformes</taxon>
        <taxon>Osteoglossidae</taxon>
        <taxon>Scleropages</taxon>
    </lineage>
</organism>
<dbReference type="Ensembl" id="ENSSFOT00015049134.1">
    <property type="protein sequence ID" value="ENSSFOP00015072515.1"/>
    <property type="gene ID" value="ENSSFOG00015031374.1"/>
</dbReference>
<accession>A0A8C9WE70</accession>
<proteinExistence type="predicted"/>
<dbReference type="RefSeq" id="XP_018584707.2">
    <property type="nucleotide sequence ID" value="XM_018729191.2"/>
</dbReference>
<protein>
    <submittedName>
        <fullName evidence="10">Interleukin-5 receptor subunit alpha-like</fullName>
    </submittedName>
</protein>
<keyword evidence="2 8" id="KW-0812">Transmembrane</keyword>
<sequence length="383" mass="43107">MMVSLSDMFTLPFLLFWAIQITSCVPGHQNNVTPAIDTVSTDVFISGTPVDELIISASNPEDYLYDFEDDEFKICVKLHVNQAGSGCMGGAEYISKSEHDTINVSHIYGNVTLPQGVRAFLVRNVSCIVYNTDKLNCTWVTLDLPAGAQHSVTVTKDDTVTTYDCFTNSQGNIFGCHANIDEDVEDVTVHINVSLPNFCYIHSEVFEKADIDKLNPPHNVTASVVSDSLIIKWDVQSMLSPFCFYYQININNELFNSTEDKEYTVPNINLRQKYLIKVRVTKTPTCRVNNIWSDWSEPVEVMAAKELAVLNGLKIAVISLGIPMFLLAVVLLCRWPRIVDKLFPPIPRPSVKMKQLLEIQESFQVVQPKYTEEVTEIEDDYGN</sequence>
<evidence type="ECO:0000256" key="7">
    <source>
        <dbReference type="ARBA" id="ARBA00023180"/>
    </source>
</evidence>
<dbReference type="PANTHER" id="PTHR23037">
    <property type="entry name" value="CYTOKINE RECEPTOR"/>
    <property type="match status" value="1"/>
</dbReference>
<name>A0A8C9WE70_SCLFO</name>
<dbReference type="PANTHER" id="PTHR23037:SF46">
    <property type="entry name" value="INTERLEUKIN 5 RECEPTOR SUBUNIT ALPHA"/>
    <property type="match status" value="1"/>
</dbReference>